<evidence type="ECO:0000259" key="5">
    <source>
        <dbReference type="PROSITE" id="PS51746"/>
    </source>
</evidence>
<feature type="domain" description="PPM-type phosphatase" evidence="5">
    <location>
        <begin position="1"/>
        <end position="309"/>
    </location>
</feature>
<sequence length="311" mass="34721">MAQYQPTKRPIEDRYSVHFDEARDRLILGVYDGHGGTSAAEYVSEELPAQLLQEPPSAHTSVFQQMDDSMVGAFLKDHSVMRIKSDQWIQHAQNVRSGCTALVCDIDLRSLAATVSNAGDCRLVVCHLDRKEPQKPMSVRYETLDLNAKTPSEQERIKTEHPNEDSVIVGGRLFGKLMSTRGFGDGYYKFPLKGMLGKWSHRRYIDALSEIEQPGKVPMNAQYDIYFDKYQTPPYVTARPESGTITILPSDVMILASDGLWDLISSQELALLITEIHAQASGNSAVQLLQRVMDAKSPGDDVTILIFQTEG</sequence>
<dbReference type="InterPro" id="IPR000222">
    <property type="entry name" value="PP2C_BS"/>
</dbReference>
<dbReference type="GO" id="GO:0046872">
    <property type="term" value="F:metal ion binding"/>
    <property type="evidence" value="ECO:0007669"/>
    <property type="project" value="UniProtKB-KW"/>
</dbReference>
<dbReference type="OrthoDB" id="420076at2759"/>
<keyword evidence="3 4" id="KW-0904">Protein phosphatase</keyword>
<dbReference type="PANTHER" id="PTHR13832">
    <property type="entry name" value="PROTEIN PHOSPHATASE 2C"/>
    <property type="match status" value="1"/>
</dbReference>
<evidence type="ECO:0000313" key="7">
    <source>
        <dbReference type="Proteomes" id="UP000307440"/>
    </source>
</evidence>
<accession>A0A5C3L954</accession>
<dbReference type="SUPFAM" id="SSF81606">
    <property type="entry name" value="PP2C-like"/>
    <property type="match status" value="1"/>
</dbReference>
<evidence type="ECO:0000256" key="2">
    <source>
        <dbReference type="ARBA" id="ARBA00022801"/>
    </source>
</evidence>
<keyword evidence="1" id="KW-0479">Metal-binding</keyword>
<dbReference type="PROSITE" id="PS01032">
    <property type="entry name" value="PPM_1"/>
    <property type="match status" value="1"/>
</dbReference>
<dbReference type="InterPro" id="IPR015655">
    <property type="entry name" value="PP2C"/>
</dbReference>
<dbReference type="SMART" id="SM00332">
    <property type="entry name" value="PP2Cc"/>
    <property type="match status" value="1"/>
</dbReference>
<evidence type="ECO:0000313" key="6">
    <source>
        <dbReference type="EMBL" id="TFK29564.1"/>
    </source>
</evidence>
<keyword evidence="2 4" id="KW-0378">Hydrolase</keyword>
<comment type="similarity">
    <text evidence="4">Belongs to the PP2C family.</text>
</comment>
<dbReference type="STRING" id="230819.A0A5C3L954"/>
<organism evidence="6 7">
    <name type="scientific">Coprinopsis marcescibilis</name>
    <name type="common">Agaric fungus</name>
    <name type="synonym">Psathyrella marcescibilis</name>
    <dbReference type="NCBI Taxonomy" id="230819"/>
    <lineage>
        <taxon>Eukaryota</taxon>
        <taxon>Fungi</taxon>
        <taxon>Dikarya</taxon>
        <taxon>Basidiomycota</taxon>
        <taxon>Agaricomycotina</taxon>
        <taxon>Agaricomycetes</taxon>
        <taxon>Agaricomycetidae</taxon>
        <taxon>Agaricales</taxon>
        <taxon>Agaricineae</taxon>
        <taxon>Psathyrellaceae</taxon>
        <taxon>Coprinopsis</taxon>
    </lineage>
</organism>
<dbReference type="PANTHER" id="PTHR13832:SF792">
    <property type="entry name" value="GM14286P"/>
    <property type="match status" value="1"/>
</dbReference>
<proteinExistence type="inferred from homology"/>
<dbReference type="CDD" id="cd00143">
    <property type="entry name" value="PP2Cc"/>
    <property type="match status" value="1"/>
</dbReference>
<dbReference type="PROSITE" id="PS51746">
    <property type="entry name" value="PPM_2"/>
    <property type="match status" value="1"/>
</dbReference>
<dbReference type="GO" id="GO:0004722">
    <property type="term" value="F:protein serine/threonine phosphatase activity"/>
    <property type="evidence" value="ECO:0007669"/>
    <property type="project" value="InterPro"/>
</dbReference>
<protein>
    <submittedName>
        <fullName evidence="6">Protein serine/threonine phosphatase 2C</fullName>
    </submittedName>
</protein>
<dbReference type="Pfam" id="PF00481">
    <property type="entry name" value="PP2C"/>
    <property type="match status" value="1"/>
</dbReference>
<dbReference type="Gene3D" id="3.60.40.10">
    <property type="entry name" value="PPM-type phosphatase domain"/>
    <property type="match status" value="1"/>
</dbReference>
<gene>
    <name evidence="6" type="ORF">FA15DRAFT_700149</name>
</gene>
<dbReference type="InterPro" id="IPR036457">
    <property type="entry name" value="PPM-type-like_dom_sf"/>
</dbReference>
<name>A0A5C3L954_COPMA</name>
<keyword evidence="7" id="KW-1185">Reference proteome</keyword>
<evidence type="ECO:0000256" key="4">
    <source>
        <dbReference type="RuleBase" id="RU003465"/>
    </source>
</evidence>
<evidence type="ECO:0000256" key="3">
    <source>
        <dbReference type="ARBA" id="ARBA00022912"/>
    </source>
</evidence>
<evidence type="ECO:0000256" key="1">
    <source>
        <dbReference type="ARBA" id="ARBA00022723"/>
    </source>
</evidence>
<reference evidence="6 7" key="1">
    <citation type="journal article" date="2019" name="Nat. Ecol. Evol.">
        <title>Megaphylogeny resolves global patterns of mushroom evolution.</title>
        <authorList>
            <person name="Varga T."/>
            <person name="Krizsan K."/>
            <person name="Foldi C."/>
            <person name="Dima B."/>
            <person name="Sanchez-Garcia M."/>
            <person name="Sanchez-Ramirez S."/>
            <person name="Szollosi G.J."/>
            <person name="Szarkandi J.G."/>
            <person name="Papp V."/>
            <person name="Albert L."/>
            <person name="Andreopoulos W."/>
            <person name="Angelini C."/>
            <person name="Antonin V."/>
            <person name="Barry K.W."/>
            <person name="Bougher N.L."/>
            <person name="Buchanan P."/>
            <person name="Buyck B."/>
            <person name="Bense V."/>
            <person name="Catcheside P."/>
            <person name="Chovatia M."/>
            <person name="Cooper J."/>
            <person name="Damon W."/>
            <person name="Desjardin D."/>
            <person name="Finy P."/>
            <person name="Geml J."/>
            <person name="Haridas S."/>
            <person name="Hughes K."/>
            <person name="Justo A."/>
            <person name="Karasinski D."/>
            <person name="Kautmanova I."/>
            <person name="Kiss B."/>
            <person name="Kocsube S."/>
            <person name="Kotiranta H."/>
            <person name="LaButti K.M."/>
            <person name="Lechner B.E."/>
            <person name="Liimatainen K."/>
            <person name="Lipzen A."/>
            <person name="Lukacs Z."/>
            <person name="Mihaltcheva S."/>
            <person name="Morgado L.N."/>
            <person name="Niskanen T."/>
            <person name="Noordeloos M.E."/>
            <person name="Ohm R.A."/>
            <person name="Ortiz-Santana B."/>
            <person name="Ovrebo C."/>
            <person name="Racz N."/>
            <person name="Riley R."/>
            <person name="Savchenko A."/>
            <person name="Shiryaev A."/>
            <person name="Soop K."/>
            <person name="Spirin V."/>
            <person name="Szebenyi C."/>
            <person name="Tomsovsky M."/>
            <person name="Tulloss R.E."/>
            <person name="Uehling J."/>
            <person name="Grigoriev I.V."/>
            <person name="Vagvolgyi C."/>
            <person name="Papp T."/>
            <person name="Martin F.M."/>
            <person name="Miettinen O."/>
            <person name="Hibbett D.S."/>
            <person name="Nagy L.G."/>
        </authorList>
    </citation>
    <scope>NUCLEOTIDE SEQUENCE [LARGE SCALE GENOMIC DNA]</scope>
    <source>
        <strain evidence="6 7">CBS 121175</strain>
    </source>
</reference>
<dbReference type="Proteomes" id="UP000307440">
    <property type="component" value="Unassembled WGS sequence"/>
</dbReference>
<dbReference type="InterPro" id="IPR001932">
    <property type="entry name" value="PPM-type_phosphatase-like_dom"/>
</dbReference>
<dbReference type="AlphaFoldDB" id="A0A5C3L954"/>
<dbReference type="EMBL" id="ML210149">
    <property type="protein sequence ID" value="TFK29564.1"/>
    <property type="molecule type" value="Genomic_DNA"/>
</dbReference>